<feature type="domain" description="UspA" evidence="2">
    <location>
        <begin position="2"/>
        <end position="147"/>
    </location>
</feature>
<protein>
    <submittedName>
        <fullName evidence="3">Universal stress protein</fullName>
    </submittedName>
</protein>
<sequence>MMSKTILVPIDGSKNASKALDWAISMAKLAGLKLLVINAQPSFQTVHAKALFNHEDIEQYQQQLFNEVTEPARAMLQQSDVQHEVKLLIGDAKNCIVQEITDRQNSNSPVEMIVMGSRGTNPLFSGLLGSVSYAVIHSAICPVTIIPHD</sequence>
<evidence type="ECO:0000259" key="2">
    <source>
        <dbReference type="Pfam" id="PF00582"/>
    </source>
</evidence>
<dbReference type="CDD" id="cd00293">
    <property type="entry name" value="USP-like"/>
    <property type="match status" value="1"/>
</dbReference>
<comment type="caution">
    <text evidence="3">The sequence shown here is derived from an EMBL/GenBank/DDBJ whole genome shotgun (WGS) entry which is preliminary data.</text>
</comment>
<dbReference type="PANTHER" id="PTHR31964:SF113">
    <property type="entry name" value="USPA DOMAIN-CONTAINING PROTEIN"/>
    <property type="match status" value="1"/>
</dbReference>
<name>A0A356LC24_9BURK</name>
<evidence type="ECO:0000313" key="3">
    <source>
        <dbReference type="EMBL" id="HBP28527.1"/>
    </source>
</evidence>
<dbReference type="InterPro" id="IPR014729">
    <property type="entry name" value="Rossmann-like_a/b/a_fold"/>
</dbReference>
<dbReference type="SUPFAM" id="SSF52402">
    <property type="entry name" value="Adenine nucleotide alpha hydrolases-like"/>
    <property type="match status" value="1"/>
</dbReference>
<dbReference type="Pfam" id="PF00582">
    <property type="entry name" value="Usp"/>
    <property type="match status" value="1"/>
</dbReference>
<evidence type="ECO:0000313" key="4">
    <source>
        <dbReference type="Proteomes" id="UP000264036"/>
    </source>
</evidence>
<dbReference type="AlphaFoldDB" id="A0A356LC24"/>
<accession>A0A356LC24</accession>
<proteinExistence type="inferred from homology"/>
<dbReference type="InterPro" id="IPR006015">
    <property type="entry name" value="Universal_stress_UspA"/>
</dbReference>
<organism evidence="3 4">
    <name type="scientific">Advenella kashmirensis</name>
    <dbReference type="NCBI Taxonomy" id="310575"/>
    <lineage>
        <taxon>Bacteria</taxon>
        <taxon>Pseudomonadati</taxon>
        <taxon>Pseudomonadota</taxon>
        <taxon>Betaproteobacteria</taxon>
        <taxon>Burkholderiales</taxon>
        <taxon>Alcaligenaceae</taxon>
    </lineage>
</organism>
<dbReference type="EMBL" id="DOEK01000005">
    <property type="protein sequence ID" value="HBP28527.1"/>
    <property type="molecule type" value="Genomic_DNA"/>
</dbReference>
<comment type="similarity">
    <text evidence="1">Belongs to the universal stress protein A family.</text>
</comment>
<dbReference type="InterPro" id="IPR006016">
    <property type="entry name" value="UspA"/>
</dbReference>
<reference evidence="3 4" key="1">
    <citation type="journal article" date="2018" name="Nat. Biotechnol.">
        <title>A standardized bacterial taxonomy based on genome phylogeny substantially revises the tree of life.</title>
        <authorList>
            <person name="Parks D.H."/>
            <person name="Chuvochina M."/>
            <person name="Waite D.W."/>
            <person name="Rinke C."/>
            <person name="Skarshewski A."/>
            <person name="Chaumeil P.A."/>
            <person name="Hugenholtz P."/>
        </authorList>
    </citation>
    <scope>NUCLEOTIDE SEQUENCE [LARGE SCALE GENOMIC DNA]</scope>
    <source>
        <strain evidence="3">UBA10707</strain>
    </source>
</reference>
<dbReference type="PRINTS" id="PR01438">
    <property type="entry name" value="UNVRSLSTRESS"/>
</dbReference>
<gene>
    <name evidence="3" type="ORF">DD666_03815</name>
</gene>
<dbReference type="PANTHER" id="PTHR31964">
    <property type="entry name" value="ADENINE NUCLEOTIDE ALPHA HYDROLASES-LIKE SUPERFAMILY PROTEIN"/>
    <property type="match status" value="1"/>
</dbReference>
<dbReference type="Gene3D" id="3.40.50.620">
    <property type="entry name" value="HUPs"/>
    <property type="match status" value="1"/>
</dbReference>
<evidence type="ECO:0000256" key="1">
    <source>
        <dbReference type="ARBA" id="ARBA00008791"/>
    </source>
</evidence>
<dbReference type="Proteomes" id="UP000264036">
    <property type="component" value="Unassembled WGS sequence"/>
</dbReference>